<proteinExistence type="predicted"/>
<evidence type="ECO:0000313" key="4">
    <source>
        <dbReference type="EMBL" id="RKP23532.1"/>
    </source>
</evidence>
<gene>
    <name evidence="4" type="ORF">SYNPS1DRAFT_30714</name>
</gene>
<dbReference type="Proteomes" id="UP000278143">
    <property type="component" value="Unassembled WGS sequence"/>
</dbReference>
<protein>
    <recommendedName>
        <fullName evidence="6">Transmembrane protein</fullName>
    </recommendedName>
</protein>
<evidence type="ECO:0000313" key="5">
    <source>
        <dbReference type="Proteomes" id="UP000278143"/>
    </source>
</evidence>
<dbReference type="AlphaFoldDB" id="A0A4P9YVS8"/>
<dbReference type="EMBL" id="KZ990900">
    <property type="protein sequence ID" value="RKP23532.1"/>
    <property type="molecule type" value="Genomic_DNA"/>
</dbReference>
<evidence type="ECO:0008006" key="6">
    <source>
        <dbReference type="Google" id="ProtNLM"/>
    </source>
</evidence>
<feature type="signal peptide" evidence="3">
    <location>
        <begin position="1"/>
        <end position="17"/>
    </location>
</feature>
<keyword evidence="3" id="KW-0732">Signal</keyword>
<dbReference type="OrthoDB" id="441172at2759"/>
<feature type="transmembrane region" description="Helical" evidence="2">
    <location>
        <begin position="212"/>
        <end position="233"/>
    </location>
</feature>
<keyword evidence="5" id="KW-1185">Reference proteome</keyword>
<feature type="chain" id="PRO_5020504647" description="Transmembrane protein" evidence="3">
    <location>
        <begin position="18"/>
        <end position="328"/>
    </location>
</feature>
<keyword evidence="2" id="KW-1133">Transmembrane helix</keyword>
<sequence>MFHWLFIALALCGGLQHSPAPGWGVSAHFDSTSLHLSPGPALVKRQPQDSPSLLPQPPAVAPESAVVSNSAAVATEPPSTEVEASSAMNTLQSQTATATAIATTAETVSATATAATPTTATATPLPTTAGVTKGDIIVVSCFFVLIFVSIVGTLLYFYITDRFKEPEVVLLERMQTQREVENLVENLHAQLRTLRSMPYSWSNMKPFRVHHLISWCFVAGIIMAFGILLAGLLKGSLSGSFYNTTHANTTSTHREWSAQKSNTPPLVYPLESPSNTQDWAWTPPPLLVYRPPLVSTAPSYAGRIQHQNPPTLYARLTFRPTGKPAKKL</sequence>
<organism evidence="4 5">
    <name type="scientific">Syncephalis pseudoplumigaleata</name>
    <dbReference type="NCBI Taxonomy" id="1712513"/>
    <lineage>
        <taxon>Eukaryota</taxon>
        <taxon>Fungi</taxon>
        <taxon>Fungi incertae sedis</taxon>
        <taxon>Zoopagomycota</taxon>
        <taxon>Zoopagomycotina</taxon>
        <taxon>Zoopagomycetes</taxon>
        <taxon>Zoopagales</taxon>
        <taxon>Piptocephalidaceae</taxon>
        <taxon>Syncephalis</taxon>
    </lineage>
</organism>
<feature type="transmembrane region" description="Helical" evidence="2">
    <location>
        <begin position="136"/>
        <end position="159"/>
    </location>
</feature>
<keyword evidence="2" id="KW-0812">Transmembrane</keyword>
<evidence type="ECO:0000256" key="1">
    <source>
        <dbReference type="SAM" id="MobiDB-lite"/>
    </source>
</evidence>
<feature type="region of interest" description="Disordered" evidence="1">
    <location>
        <begin position="38"/>
        <end position="59"/>
    </location>
</feature>
<evidence type="ECO:0000256" key="2">
    <source>
        <dbReference type="SAM" id="Phobius"/>
    </source>
</evidence>
<accession>A0A4P9YVS8</accession>
<evidence type="ECO:0000256" key="3">
    <source>
        <dbReference type="SAM" id="SignalP"/>
    </source>
</evidence>
<reference evidence="5" key="1">
    <citation type="journal article" date="2018" name="Nat. Microbiol.">
        <title>Leveraging single-cell genomics to expand the fungal tree of life.</title>
        <authorList>
            <person name="Ahrendt S.R."/>
            <person name="Quandt C.A."/>
            <person name="Ciobanu D."/>
            <person name="Clum A."/>
            <person name="Salamov A."/>
            <person name="Andreopoulos B."/>
            <person name="Cheng J.F."/>
            <person name="Woyke T."/>
            <person name="Pelin A."/>
            <person name="Henrissat B."/>
            <person name="Reynolds N.K."/>
            <person name="Benny G.L."/>
            <person name="Smith M.E."/>
            <person name="James T.Y."/>
            <person name="Grigoriev I.V."/>
        </authorList>
    </citation>
    <scope>NUCLEOTIDE SEQUENCE [LARGE SCALE GENOMIC DNA]</scope>
    <source>
        <strain evidence="5">Benny S71-1</strain>
    </source>
</reference>
<name>A0A4P9YVS8_9FUNG</name>
<keyword evidence="2" id="KW-0472">Membrane</keyword>